<proteinExistence type="predicted"/>
<reference evidence="1 2" key="1">
    <citation type="submission" date="2018-09" db="EMBL/GenBank/DDBJ databases">
        <authorList>
            <person name="Grouzdev D.S."/>
            <person name="Krutkina M.S."/>
        </authorList>
    </citation>
    <scope>NUCLEOTIDE SEQUENCE [LARGE SCALE GENOMIC DNA]</scope>
    <source>
        <strain evidence="1 2">RmlP001</strain>
    </source>
</reference>
<reference evidence="1 2" key="2">
    <citation type="submission" date="2019-02" db="EMBL/GenBank/DDBJ databases">
        <title>'Lichenibacterium ramalinii' gen. nov. sp. nov., 'Lichenibacterium minor' gen. nov. sp. nov.</title>
        <authorList>
            <person name="Pankratov T."/>
        </authorList>
    </citation>
    <scope>NUCLEOTIDE SEQUENCE [LARGE SCALE GENOMIC DNA]</scope>
    <source>
        <strain evidence="1 2">RmlP001</strain>
    </source>
</reference>
<dbReference type="Proteomes" id="UP000289411">
    <property type="component" value="Unassembled WGS sequence"/>
</dbReference>
<comment type="caution">
    <text evidence="1">The sequence shown here is derived from an EMBL/GenBank/DDBJ whole genome shotgun (WGS) entry which is preliminary data.</text>
</comment>
<keyword evidence="2" id="KW-1185">Reference proteome</keyword>
<gene>
    <name evidence="1" type="ORF">D3272_22740</name>
</gene>
<dbReference type="EMBL" id="QYBC01000023">
    <property type="protein sequence ID" value="RYB02141.1"/>
    <property type="molecule type" value="Genomic_DNA"/>
</dbReference>
<dbReference type="AlphaFoldDB" id="A0A4Q2R817"/>
<name>A0A4Q2R817_9HYPH</name>
<accession>A0A4Q2R817</accession>
<organism evidence="1 2">
    <name type="scientific">Lichenibacterium ramalinae</name>
    <dbReference type="NCBI Taxonomy" id="2316527"/>
    <lineage>
        <taxon>Bacteria</taxon>
        <taxon>Pseudomonadati</taxon>
        <taxon>Pseudomonadota</taxon>
        <taxon>Alphaproteobacteria</taxon>
        <taxon>Hyphomicrobiales</taxon>
        <taxon>Lichenihabitantaceae</taxon>
        <taxon>Lichenibacterium</taxon>
    </lineage>
</organism>
<evidence type="ECO:0000313" key="1">
    <source>
        <dbReference type="EMBL" id="RYB02141.1"/>
    </source>
</evidence>
<sequence>MARDRWPEAADGAGWAAVVAAGELGDCPPGEIVGALRALFLDGDQRLVQALTLHVSNRITRRLRRLIGTDHPNQGEDVVERAHGVIMDAIFDPASADGPELVEHFWARVRNRGIDAARAEGKYHRRHPALAVDEDGETLVPPGRRVDGGAGSIDVSHVISRIRDPKKRLAFRLYAEGMRVRAGDVCVATVCGCDPKTAAKWVREAREILAAELEIGA</sequence>
<protein>
    <submittedName>
        <fullName evidence="1">Uncharacterized protein</fullName>
    </submittedName>
</protein>
<evidence type="ECO:0000313" key="2">
    <source>
        <dbReference type="Proteomes" id="UP000289411"/>
    </source>
</evidence>